<evidence type="ECO:0000313" key="2">
    <source>
        <dbReference type="Proteomes" id="UP001489719"/>
    </source>
</evidence>
<accession>A0ACC3THR9</accession>
<keyword evidence="2" id="KW-1185">Reference proteome</keyword>
<reference evidence="2" key="1">
    <citation type="journal article" date="2024" name="Front. Bioeng. Biotechnol.">
        <title>Genome-scale model development and genomic sequencing of the oleaginous clade Lipomyces.</title>
        <authorList>
            <person name="Czajka J.J."/>
            <person name="Han Y."/>
            <person name="Kim J."/>
            <person name="Mondo S.J."/>
            <person name="Hofstad B.A."/>
            <person name="Robles A."/>
            <person name="Haridas S."/>
            <person name="Riley R."/>
            <person name="LaButti K."/>
            <person name="Pangilinan J."/>
            <person name="Andreopoulos W."/>
            <person name="Lipzen A."/>
            <person name="Yan J."/>
            <person name="Wang M."/>
            <person name="Ng V."/>
            <person name="Grigoriev I.V."/>
            <person name="Spatafora J.W."/>
            <person name="Magnuson J.K."/>
            <person name="Baker S.E."/>
            <person name="Pomraning K.R."/>
        </authorList>
    </citation>
    <scope>NUCLEOTIDE SEQUENCE [LARGE SCALE GENOMIC DNA]</scope>
    <source>
        <strain evidence="2">CBS 10300</strain>
    </source>
</reference>
<dbReference type="Proteomes" id="UP001489719">
    <property type="component" value="Unassembled WGS sequence"/>
</dbReference>
<dbReference type="EMBL" id="MU970120">
    <property type="protein sequence ID" value="KAK9320673.1"/>
    <property type="molecule type" value="Genomic_DNA"/>
</dbReference>
<evidence type="ECO:0000313" key="1">
    <source>
        <dbReference type="EMBL" id="KAK9320673.1"/>
    </source>
</evidence>
<sequence length="970" mass="106199">MDIRKFFGGSSQPLSSSPQKSSKSSLSLSKTSTKEATHSTSTRKKSTKPDDDFLAESSDEVVSTKPRKRTSKEPSASTSKRPKPSTRNDDEEIEVSSYFSSPQANEIKRSATSTAPSSRSRPRKVAASSKMKRKDDEDSEYGSLSVDEDEIDVVMSQSQSENQSRGKSTTSPAKSVGLKREAIAEQEDISKSARKPSPKKAKSATSAAADSTGNDETRRVLDNIPQVPLPATTGDKKKFNYQEYKARQEAVNQPTGGQVELPVGEENCLAGLTFVFTGILNTLPRDEGVDLVKRYGGRVTTAPSRNTSYIVLGQEAGVKKLETIEKLKIPTIDEEGLFKMIRELPANGGSTAAGKAAAAKAAAEEKKVKEMAKSMGVEPMSKTLEANGASARTLLWTDKYAPTSLKDICGNKGLVAKLQEWLSKWDSNLKASFKKPGPDGSGLYRAVMITGPPGIGKTTAAHLVAKLAGYDVIETNASDARSKNIVAEKLAGVLDNKSLRGYFGTNNKEVEASKKKIVLIMDEVDGMSAGDRGGVGQMVMVCKTTHVPVILICNDYSLPKMRPFDKVTFTLAFRRPDAAAIRSRILSIAYREGMKVPTQVIDQLVQGSHSDIRQIINLLSTFRVSGTQMDFDQGKAMSKAWEKHIVMKPFDIAAQLLGGSLFSANSRSTLNDKLELYFNDHDFTPLMIQENYLRTRPQLARTYAPGGEYNLKSLELLDMASSSISDGDLCDRMIHGSQQQWSLMPLHGILSTVRPAAYACGAGAGGERYQFTSWLGQFSKGNKLMRYLQEIQSHARLRISGDRFEVRLQYMSAFFDHLYTPIANDGVDGISEAIGFMDSYYMTKEDFDAILELGVGPQNGEELWKKIPSATKTAFTKKYNIADHPVPFIRASAIGDPRKEKAKKEVPDLEEALDDVIGDEAEDEPENDKDEEEESMDLGKDKYIKKPAKAATKPTKSKTTAARGSKKAKH</sequence>
<protein>
    <submittedName>
        <fullName evidence="1">Replication factor RFC1 C terminal domain-containing protein</fullName>
    </submittedName>
</protein>
<organism evidence="1 2">
    <name type="scientific">Lipomyces orientalis</name>
    <dbReference type="NCBI Taxonomy" id="1233043"/>
    <lineage>
        <taxon>Eukaryota</taxon>
        <taxon>Fungi</taxon>
        <taxon>Dikarya</taxon>
        <taxon>Ascomycota</taxon>
        <taxon>Saccharomycotina</taxon>
        <taxon>Lipomycetes</taxon>
        <taxon>Lipomycetales</taxon>
        <taxon>Lipomycetaceae</taxon>
        <taxon>Lipomyces</taxon>
    </lineage>
</organism>
<comment type="caution">
    <text evidence="1">The sequence shown here is derived from an EMBL/GenBank/DDBJ whole genome shotgun (WGS) entry which is preliminary data.</text>
</comment>
<proteinExistence type="predicted"/>
<gene>
    <name evidence="1" type="ORF">V1517DRAFT_328694</name>
</gene>
<name>A0ACC3THR9_9ASCO</name>